<comment type="caution">
    <text evidence="5">The sequence shown here is derived from an EMBL/GenBank/DDBJ whole genome shotgun (WGS) entry which is preliminary data.</text>
</comment>
<evidence type="ECO:0000259" key="4">
    <source>
        <dbReference type="Pfam" id="PF25317"/>
    </source>
</evidence>
<evidence type="ECO:0000313" key="5">
    <source>
        <dbReference type="EMBL" id="MFD1804899.1"/>
    </source>
</evidence>
<dbReference type="SUPFAM" id="SSF102405">
    <property type="entry name" value="MCP/YpsA-like"/>
    <property type="match status" value="1"/>
</dbReference>
<feature type="domain" description="DprA winged helix" evidence="3">
    <location>
        <begin position="322"/>
        <end position="375"/>
    </location>
</feature>
<dbReference type="PANTHER" id="PTHR43022:SF1">
    <property type="entry name" value="PROTEIN SMF"/>
    <property type="match status" value="1"/>
</dbReference>
<feature type="domain" description="Smf/DprA SAM" evidence="4">
    <location>
        <begin position="6"/>
        <end position="68"/>
    </location>
</feature>
<dbReference type="Proteomes" id="UP001597420">
    <property type="component" value="Unassembled WGS sequence"/>
</dbReference>
<dbReference type="InterPro" id="IPR057338">
    <property type="entry name" value="DprA_SAM"/>
</dbReference>
<keyword evidence="6" id="KW-1185">Reference proteome</keyword>
<evidence type="ECO:0000259" key="2">
    <source>
        <dbReference type="Pfam" id="PF02481"/>
    </source>
</evidence>
<name>A0ABW4NRK1_9PAST</name>
<dbReference type="InterPro" id="IPR036388">
    <property type="entry name" value="WH-like_DNA-bd_sf"/>
</dbReference>
<accession>A0ABW4NRK1</accession>
<feature type="domain" description="Smf/DprA SLOG" evidence="2">
    <location>
        <begin position="77"/>
        <end position="286"/>
    </location>
</feature>
<dbReference type="PANTHER" id="PTHR43022">
    <property type="entry name" value="PROTEIN SMF"/>
    <property type="match status" value="1"/>
</dbReference>
<proteinExistence type="inferred from homology"/>
<dbReference type="NCBIfam" id="TIGR00732">
    <property type="entry name" value="dprA"/>
    <property type="match status" value="1"/>
</dbReference>
<dbReference type="Pfam" id="PF17782">
    <property type="entry name" value="WHD_DprA"/>
    <property type="match status" value="1"/>
</dbReference>
<dbReference type="InterPro" id="IPR003488">
    <property type="entry name" value="DprA"/>
</dbReference>
<gene>
    <name evidence="5" type="primary">dprA</name>
    <name evidence="5" type="ORF">ACFSAV_00655</name>
</gene>
<reference evidence="6" key="1">
    <citation type="journal article" date="2019" name="Int. J. Syst. Evol. Microbiol.">
        <title>The Global Catalogue of Microorganisms (GCM) 10K type strain sequencing project: providing services to taxonomists for standard genome sequencing and annotation.</title>
        <authorList>
            <consortium name="The Broad Institute Genomics Platform"/>
            <consortium name="The Broad Institute Genome Sequencing Center for Infectious Disease"/>
            <person name="Wu L."/>
            <person name="Ma J."/>
        </authorList>
    </citation>
    <scope>NUCLEOTIDE SEQUENCE [LARGE SCALE GENOMIC DNA]</scope>
    <source>
        <strain evidence="6">CCM 7950</strain>
    </source>
</reference>
<dbReference type="RefSeq" id="WP_379095030.1">
    <property type="nucleotide sequence ID" value="NZ_JBHUFP010000001.1"/>
</dbReference>
<dbReference type="Pfam" id="PF02481">
    <property type="entry name" value="DNA_processg_A"/>
    <property type="match status" value="1"/>
</dbReference>
<organism evidence="5 6">
    <name type="scientific">Pasteurella oralis</name>
    <dbReference type="NCBI Taxonomy" id="1071947"/>
    <lineage>
        <taxon>Bacteria</taxon>
        <taxon>Pseudomonadati</taxon>
        <taxon>Pseudomonadota</taxon>
        <taxon>Gammaproteobacteria</taxon>
        <taxon>Pasteurellales</taxon>
        <taxon>Pasteurellaceae</taxon>
        <taxon>Pasteurella</taxon>
    </lineage>
</organism>
<dbReference type="Gene3D" id="1.10.10.10">
    <property type="entry name" value="Winged helix-like DNA-binding domain superfamily/Winged helix DNA-binding domain"/>
    <property type="match status" value="1"/>
</dbReference>
<dbReference type="InterPro" id="IPR057666">
    <property type="entry name" value="DrpA_SLOG"/>
</dbReference>
<sequence>MDQVINLLLRLSQIPRLGATRIQHLLTQVNIDDLMQYDTYALKQLGWTAQQIRRWLQPEMKYIEPALRWAEQAGNQIVHYLQPQYPYLLQQVDGAPPLLFVQGELSVLSQPQVAIVGSRHCSSYGEYWAKHFATELTLANLVVTSGLALGIDGFCHQAVVDIQGKTIAVLGSGLEYIYPYQHRNLATTIVEYGGVLVSEFLPNQPPMAENFPRRNRIISGLSLGTLVIEANERSGSLITARYALEQNRDVFALPSHIQNECSRGCHQLIKQGALLVENVQDILENLSPYGVDICTMTATQSSLPSSTEVPMTPLLSSANMKQADISIDPAYPELFAQIGYNPVGIDELAQQLNLSIDSLLSQLLELELQTLIVTENGLYRRA</sequence>
<evidence type="ECO:0000313" key="6">
    <source>
        <dbReference type="Proteomes" id="UP001597420"/>
    </source>
</evidence>
<dbReference type="Pfam" id="PF25317">
    <property type="entry name" value="SAM_SMF"/>
    <property type="match status" value="1"/>
</dbReference>
<dbReference type="EMBL" id="JBHUFP010000001">
    <property type="protein sequence ID" value="MFD1804899.1"/>
    <property type="molecule type" value="Genomic_DNA"/>
</dbReference>
<dbReference type="InterPro" id="IPR041614">
    <property type="entry name" value="DprA_WH"/>
</dbReference>
<evidence type="ECO:0000259" key="3">
    <source>
        <dbReference type="Pfam" id="PF17782"/>
    </source>
</evidence>
<protein>
    <submittedName>
        <fullName evidence="5">DNA-processing protein DprA</fullName>
    </submittedName>
</protein>
<dbReference type="Gene3D" id="3.40.50.450">
    <property type="match status" value="1"/>
</dbReference>
<evidence type="ECO:0000256" key="1">
    <source>
        <dbReference type="ARBA" id="ARBA00006525"/>
    </source>
</evidence>
<comment type="similarity">
    <text evidence="1">Belongs to the DprA/Smf family.</text>
</comment>